<dbReference type="Proteomes" id="UP000041254">
    <property type="component" value="Unassembled WGS sequence"/>
</dbReference>
<evidence type="ECO:0000313" key="3">
    <source>
        <dbReference type="Proteomes" id="UP000041254"/>
    </source>
</evidence>
<organism evidence="2 3">
    <name type="scientific">Vitrella brassicaformis (strain CCMP3155)</name>
    <dbReference type="NCBI Taxonomy" id="1169540"/>
    <lineage>
        <taxon>Eukaryota</taxon>
        <taxon>Sar</taxon>
        <taxon>Alveolata</taxon>
        <taxon>Colpodellida</taxon>
        <taxon>Vitrellaceae</taxon>
        <taxon>Vitrella</taxon>
    </lineage>
</organism>
<dbReference type="EMBL" id="CDMY01000371">
    <property type="protein sequence ID" value="CEM06810.1"/>
    <property type="molecule type" value="Genomic_DNA"/>
</dbReference>
<evidence type="ECO:0000256" key="1">
    <source>
        <dbReference type="SAM" id="MobiDB-lite"/>
    </source>
</evidence>
<dbReference type="InParanoid" id="A0A0G4F511"/>
<reference evidence="2 3" key="1">
    <citation type="submission" date="2014-11" db="EMBL/GenBank/DDBJ databases">
        <authorList>
            <person name="Zhu J."/>
            <person name="Qi W."/>
            <person name="Song R."/>
        </authorList>
    </citation>
    <scope>NUCLEOTIDE SEQUENCE [LARGE SCALE GENOMIC DNA]</scope>
</reference>
<proteinExistence type="predicted"/>
<sequence length="453" mass="50140">MHTYWQHQGPCDKYQAPILTKPDGTQIRLPSLLGEGTPGVVRAGCINGDGRAFKIASLCEATKGVFKTVREEMELERERLAMMDAKWQREWRGERPLRPRLYDAASHPRDGATYREDPFSPLQKYVYLEQQCLNNNYPSLYQLIWQGVGRNMADIGENNPWDDPDSPLESLAKVATLARGRHAAATVLKRAQEKYGMVCPDHGLNNLLINSRCLEGSTTTQTEGRREGGREGVLFKIGVLSESTKGVFKTVYEEMELERQRLAMIDAKWEKEGGREGGRGGGERRPCPRLNDAATHPRDGATYRQTSDSPPQKCVYLEEQYLNSGHYASLHELISKHGYNMADIGDDNPWDDPGSPLVALESVAMLARGLHAAATTLKKARVYRDPISDDPDAYLIDLANTALAKTPGPSMRDDDGALPAPPSQNAALIAIKKAVKKEEGGRPSPTSSRPQSS</sequence>
<gene>
    <name evidence="2" type="ORF">Vbra_8786</name>
</gene>
<evidence type="ECO:0000313" key="2">
    <source>
        <dbReference type="EMBL" id="CEM06810.1"/>
    </source>
</evidence>
<dbReference type="AlphaFoldDB" id="A0A0G4F511"/>
<feature type="compositionally biased region" description="Basic and acidic residues" evidence="1">
    <location>
        <begin position="271"/>
        <end position="286"/>
    </location>
</feature>
<name>A0A0G4F511_VITBC</name>
<accession>A0A0G4F511</accession>
<protein>
    <submittedName>
        <fullName evidence="2">Uncharacterized protein</fullName>
    </submittedName>
</protein>
<keyword evidence="3" id="KW-1185">Reference proteome</keyword>
<dbReference type="VEuPathDB" id="CryptoDB:Vbra_8786"/>
<feature type="region of interest" description="Disordered" evidence="1">
    <location>
        <begin position="271"/>
        <end position="310"/>
    </location>
</feature>